<name>A0A8X6ISJ6_TRICU</name>
<evidence type="ECO:0000313" key="1">
    <source>
        <dbReference type="EMBL" id="GFR10305.1"/>
    </source>
</evidence>
<reference evidence="1" key="1">
    <citation type="submission" date="2020-07" db="EMBL/GenBank/DDBJ databases">
        <title>Multicomponent nature underlies the extraordinary mechanical properties of spider dragline silk.</title>
        <authorList>
            <person name="Kono N."/>
            <person name="Nakamura H."/>
            <person name="Mori M."/>
            <person name="Yoshida Y."/>
            <person name="Ohtoshi R."/>
            <person name="Malay A.D."/>
            <person name="Moran D.A.P."/>
            <person name="Tomita M."/>
            <person name="Numata K."/>
            <person name="Arakawa K."/>
        </authorList>
    </citation>
    <scope>NUCLEOTIDE SEQUENCE</scope>
</reference>
<organism evidence="1 2">
    <name type="scientific">Trichonephila clavata</name>
    <name type="common">Joro spider</name>
    <name type="synonym">Nephila clavata</name>
    <dbReference type="NCBI Taxonomy" id="2740835"/>
    <lineage>
        <taxon>Eukaryota</taxon>
        <taxon>Metazoa</taxon>
        <taxon>Ecdysozoa</taxon>
        <taxon>Arthropoda</taxon>
        <taxon>Chelicerata</taxon>
        <taxon>Arachnida</taxon>
        <taxon>Araneae</taxon>
        <taxon>Araneomorphae</taxon>
        <taxon>Entelegynae</taxon>
        <taxon>Araneoidea</taxon>
        <taxon>Nephilidae</taxon>
        <taxon>Trichonephila</taxon>
    </lineage>
</organism>
<sequence>MRREKMSAHATVKPSFGKNVLIAVSFGNGKDTTNLFQKRLIRFIEQFPTNEEKSQFANIYLLQSNLPSDSSY</sequence>
<gene>
    <name evidence="1" type="ORF">TNCT_652011</name>
</gene>
<evidence type="ECO:0000313" key="2">
    <source>
        <dbReference type="Proteomes" id="UP000887116"/>
    </source>
</evidence>
<protein>
    <submittedName>
        <fullName evidence="1">Uncharacterized protein</fullName>
    </submittedName>
</protein>
<dbReference type="AlphaFoldDB" id="A0A8X6ISJ6"/>
<dbReference type="EMBL" id="BMAO01006661">
    <property type="protein sequence ID" value="GFR10305.1"/>
    <property type="molecule type" value="Genomic_DNA"/>
</dbReference>
<proteinExistence type="predicted"/>
<dbReference type="Proteomes" id="UP000887116">
    <property type="component" value="Unassembled WGS sequence"/>
</dbReference>
<accession>A0A8X6ISJ6</accession>
<comment type="caution">
    <text evidence="1">The sequence shown here is derived from an EMBL/GenBank/DDBJ whole genome shotgun (WGS) entry which is preliminary data.</text>
</comment>
<keyword evidence="2" id="KW-1185">Reference proteome</keyword>